<evidence type="ECO:0000256" key="6">
    <source>
        <dbReference type="ARBA" id="ARBA00022989"/>
    </source>
</evidence>
<comment type="similarity">
    <text evidence="9">Belongs to the TatA/E family.</text>
</comment>
<keyword evidence="7 9" id="KW-0811">Translocation</keyword>
<keyword evidence="2 9" id="KW-0813">Transport</keyword>
<dbReference type="PANTHER" id="PTHR42982">
    <property type="entry name" value="SEC-INDEPENDENT PROTEIN TRANSLOCASE PROTEIN TATA"/>
    <property type="match status" value="1"/>
</dbReference>
<name>A0A1G1V5Q4_9BACT</name>
<evidence type="ECO:0000256" key="4">
    <source>
        <dbReference type="ARBA" id="ARBA00022692"/>
    </source>
</evidence>
<accession>A0A1G1V5Q4</accession>
<evidence type="ECO:0000256" key="9">
    <source>
        <dbReference type="HAMAP-Rule" id="MF_00236"/>
    </source>
</evidence>
<dbReference type="GO" id="GO:0033281">
    <property type="term" value="C:TAT protein transport complex"/>
    <property type="evidence" value="ECO:0007669"/>
    <property type="project" value="UniProtKB-UniRule"/>
</dbReference>
<dbReference type="Pfam" id="PF02416">
    <property type="entry name" value="TatA_B_E"/>
    <property type="match status" value="1"/>
</dbReference>
<proteinExistence type="inferred from homology"/>
<evidence type="ECO:0000256" key="8">
    <source>
        <dbReference type="ARBA" id="ARBA00023136"/>
    </source>
</evidence>
<dbReference type="InterPro" id="IPR006312">
    <property type="entry name" value="TatA/E"/>
</dbReference>
<keyword evidence="3 9" id="KW-1003">Cell membrane</keyword>
<dbReference type="EMBL" id="MHCA01000051">
    <property type="protein sequence ID" value="OGY10703.1"/>
    <property type="molecule type" value="Genomic_DNA"/>
</dbReference>
<evidence type="ECO:0000256" key="3">
    <source>
        <dbReference type="ARBA" id="ARBA00022475"/>
    </source>
</evidence>
<reference evidence="10 11" key="1">
    <citation type="journal article" date="2016" name="Nat. Commun.">
        <title>Thousands of microbial genomes shed light on interconnected biogeochemical processes in an aquifer system.</title>
        <authorList>
            <person name="Anantharaman K."/>
            <person name="Brown C.T."/>
            <person name="Hug L.A."/>
            <person name="Sharon I."/>
            <person name="Castelle C.J."/>
            <person name="Probst A.J."/>
            <person name="Thomas B.C."/>
            <person name="Singh A."/>
            <person name="Wilkins M.J."/>
            <person name="Karaoz U."/>
            <person name="Brodie E.L."/>
            <person name="Williams K.H."/>
            <person name="Hubbard S.S."/>
            <person name="Banfield J.F."/>
        </authorList>
    </citation>
    <scope>NUCLEOTIDE SEQUENCE [LARGE SCALE GENOMIC DNA]</scope>
</reference>
<evidence type="ECO:0000313" key="10">
    <source>
        <dbReference type="EMBL" id="OGY10703.1"/>
    </source>
</evidence>
<comment type="subunit">
    <text evidence="9">Forms a complex with TatC.</text>
</comment>
<sequence>MFSNIGTTEIIIIAIVLILLFGARKIVDLARGLGESKKELKKAAREFKNDPSDPEESSD</sequence>
<keyword evidence="6 9" id="KW-1133">Transmembrane helix</keyword>
<dbReference type="AlphaFoldDB" id="A0A1G1V5Q4"/>
<evidence type="ECO:0000256" key="1">
    <source>
        <dbReference type="ARBA" id="ARBA00004162"/>
    </source>
</evidence>
<evidence type="ECO:0000256" key="5">
    <source>
        <dbReference type="ARBA" id="ARBA00022927"/>
    </source>
</evidence>
<dbReference type="PANTHER" id="PTHR42982:SF1">
    <property type="entry name" value="SEC-INDEPENDENT PROTEIN TRANSLOCASE PROTEIN TATA"/>
    <property type="match status" value="1"/>
</dbReference>
<comment type="caution">
    <text evidence="10">The sequence shown here is derived from an EMBL/GenBank/DDBJ whole genome shotgun (WGS) entry which is preliminary data.</text>
</comment>
<dbReference type="HAMAP" id="MF_00236">
    <property type="entry name" value="TatA_E"/>
    <property type="match status" value="1"/>
</dbReference>
<evidence type="ECO:0000256" key="2">
    <source>
        <dbReference type="ARBA" id="ARBA00022448"/>
    </source>
</evidence>
<keyword evidence="5 9" id="KW-0653">Protein transport</keyword>
<dbReference type="Proteomes" id="UP000178272">
    <property type="component" value="Unassembled WGS sequence"/>
</dbReference>
<gene>
    <name evidence="9" type="primary">tatA</name>
    <name evidence="10" type="ORF">A3F61_02305</name>
</gene>
<dbReference type="GO" id="GO:0043953">
    <property type="term" value="P:protein transport by the Tat complex"/>
    <property type="evidence" value="ECO:0007669"/>
    <property type="project" value="UniProtKB-UniRule"/>
</dbReference>
<evidence type="ECO:0000313" key="11">
    <source>
        <dbReference type="Proteomes" id="UP000178272"/>
    </source>
</evidence>
<keyword evidence="4 9" id="KW-0812">Transmembrane</keyword>
<dbReference type="Gene3D" id="1.20.5.3310">
    <property type="match status" value="1"/>
</dbReference>
<keyword evidence="8 9" id="KW-0472">Membrane</keyword>
<feature type="transmembrane region" description="Helical" evidence="9">
    <location>
        <begin position="6"/>
        <end position="23"/>
    </location>
</feature>
<dbReference type="STRING" id="1797517.A3F61_02305"/>
<comment type="function">
    <text evidence="9">Part of the twin-arginine translocation (Tat) system that transports large folded proteins containing a characteristic twin-arginine motif in their signal peptide across membranes. TatA could form the protein-conducting channel of the Tat system.</text>
</comment>
<protein>
    <recommendedName>
        <fullName evidence="9">Sec-independent protein translocase protein TatA</fullName>
    </recommendedName>
</protein>
<organism evidence="10 11">
    <name type="scientific">Candidatus Blackburnbacteria bacterium RIFCSPHIGHO2_12_FULL_41_13b</name>
    <dbReference type="NCBI Taxonomy" id="1797517"/>
    <lineage>
        <taxon>Bacteria</taxon>
        <taxon>Candidatus Blackburniibacteriota</taxon>
    </lineage>
</organism>
<evidence type="ECO:0000256" key="7">
    <source>
        <dbReference type="ARBA" id="ARBA00023010"/>
    </source>
</evidence>
<comment type="subcellular location">
    <subcellularLocation>
        <location evidence="1 9">Cell membrane</location>
        <topology evidence="1 9">Single-pass membrane protein</topology>
    </subcellularLocation>
</comment>
<dbReference type="GO" id="GO:0008320">
    <property type="term" value="F:protein transmembrane transporter activity"/>
    <property type="evidence" value="ECO:0007669"/>
    <property type="project" value="UniProtKB-UniRule"/>
</dbReference>
<dbReference type="InterPro" id="IPR003369">
    <property type="entry name" value="TatA/B/E"/>
</dbReference>